<reference evidence="4" key="1">
    <citation type="submission" date="2022-06" db="EMBL/GenBank/DDBJ databases">
        <title>Genomic Encyclopedia of Archaeal and Bacterial Type Strains, Phase II (KMG-II): from individual species to whole genera.</title>
        <authorList>
            <person name="Goeker M."/>
        </authorList>
    </citation>
    <scope>NUCLEOTIDE SEQUENCE</scope>
    <source>
        <strain evidence="4">DSM 26652</strain>
    </source>
</reference>
<feature type="transmembrane region" description="Helical" evidence="2">
    <location>
        <begin position="136"/>
        <end position="169"/>
    </location>
</feature>
<evidence type="ECO:0000313" key="4">
    <source>
        <dbReference type="EMBL" id="MCP2266721.1"/>
    </source>
</evidence>
<protein>
    <recommendedName>
        <fullName evidence="3">DUF4190 domain-containing protein</fullName>
    </recommendedName>
</protein>
<evidence type="ECO:0000256" key="1">
    <source>
        <dbReference type="SAM" id="MobiDB-lite"/>
    </source>
</evidence>
<sequence length="187" mass="19138">MTENDGGAPRDPQRDPETPPTQPLPGSDAGPAPSEPTEPVRPAFAEHGVPAEPYGQPAASAADEPVAAGANPPPAAPQYGYAPTPPKNDLGVWALVTGILSYVFCPLLLGVAAIITGTMSRRAADEGLANNRGMGTAGLILGWINVALSLLAIAFFVVALAAGLLAGGLGEWGDMNDMNRYGGDYDY</sequence>
<evidence type="ECO:0000256" key="2">
    <source>
        <dbReference type="SAM" id="Phobius"/>
    </source>
</evidence>
<feature type="compositionally biased region" description="Low complexity" evidence="1">
    <location>
        <begin position="58"/>
        <end position="70"/>
    </location>
</feature>
<name>A0A9X2GDQ2_9MICO</name>
<gene>
    <name evidence="4" type="ORF">APR03_004091</name>
</gene>
<dbReference type="AlphaFoldDB" id="A0A9X2GDQ2"/>
<feature type="region of interest" description="Disordered" evidence="1">
    <location>
        <begin position="1"/>
        <end position="82"/>
    </location>
</feature>
<accession>A0A9X2GDQ2</accession>
<evidence type="ECO:0000313" key="5">
    <source>
        <dbReference type="Proteomes" id="UP001139493"/>
    </source>
</evidence>
<dbReference type="RefSeq" id="WP_253838898.1">
    <property type="nucleotide sequence ID" value="NZ_JAMTCS010000014.1"/>
</dbReference>
<keyword evidence="2" id="KW-0812">Transmembrane</keyword>
<organism evidence="4 5">
    <name type="scientific">Promicromonospora thailandica</name>
    <dbReference type="NCBI Taxonomy" id="765201"/>
    <lineage>
        <taxon>Bacteria</taxon>
        <taxon>Bacillati</taxon>
        <taxon>Actinomycetota</taxon>
        <taxon>Actinomycetes</taxon>
        <taxon>Micrococcales</taxon>
        <taxon>Promicromonosporaceae</taxon>
        <taxon>Promicromonospora</taxon>
    </lineage>
</organism>
<dbReference type="Pfam" id="PF13828">
    <property type="entry name" value="DUF4190"/>
    <property type="match status" value="1"/>
</dbReference>
<keyword evidence="2" id="KW-1133">Transmembrane helix</keyword>
<dbReference type="InterPro" id="IPR025241">
    <property type="entry name" value="DUF4190"/>
</dbReference>
<feature type="transmembrane region" description="Helical" evidence="2">
    <location>
        <begin position="90"/>
        <end position="115"/>
    </location>
</feature>
<evidence type="ECO:0000259" key="3">
    <source>
        <dbReference type="Pfam" id="PF13828"/>
    </source>
</evidence>
<proteinExistence type="predicted"/>
<dbReference type="Proteomes" id="UP001139493">
    <property type="component" value="Unassembled WGS sequence"/>
</dbReference>
<comment type="caution">
    <text evidence="4">The sequence shown here is derived from an EMBL/GenBank/DDBJ whole genome shotgun (WGS) entry which is preliminary data.</text>
</comment>
<dbReference type="EMBL" id="JAMTCS010000014">
    <property type="protein sequence ID" value="MCP2266721.1"/>
    <property type="molecule type" value="Genomic_DNA"/>
</dbReference>
<keyword evidence="2" id="KW-0472">Membrane</keyword>
<keyword evidence="5" id="KW-1185">Reference proteome</keyword>
<feature type="domain" description="DUF4190" evidence="3">
    <location>
        <begin position="90"/>
        <end position="151"/>
    </location>
</feature>